<dbReference type="PANTHER" id="PTHR43861">
    <property type="entry name" value="TRANS-ACONITATE 2-METHYLTRANSFERASE-RELATED"/>
    <property type="match status" value="1"/>
</dbReference>
<sequence length="267" mass="29741">MPRDREPQLAYSELQYKTHDEEKRRQKAAKIVAVLQHFLGRDDLTGLSALDIGASTGYTVDALATAGATTTGIDIDEPGISFARSRFGDKATFTVADGSAIPAADQSFDIVVFNHIYEHVVDADAVMAEIVRTLRPDGVAYLGFGNKWAVVEPHYRLPFLSWLPEKPADRYVAAFKRADSYYERFRSRRKLITMCRGLRVWDYTYTLIGDAEQFHATDVVPRRLAGMPIGFFRALRPVIPTFIWIGTPGTTQPQGPAVKCPPSAITE</sequence>
<dbReference type="SUPFAM" id="SSF53335">
    <property type="entry name" value="S-adenosyl-L-methionine-dependent methyltransferases"/>
    <property type="match status" value="1"/>
</dbReference>
<accession>A0A3A5HAB7</accession>
<dbReference type="CDD" id="cd02440">
    <property type="entry name" value="AdoMet_MTases"/>
    <property type="match status" value="1"/>
</dbReference>
<dbReference type="GO" id="GO:0032259">
    <property type="term" value="P:methylation"/>
    <property type="evidence" value="ECO:0007669"/>
    <property type="project" value="UniProtKB-KW"/>
</dbReference>
<organism evidence="2 3">
    <name type="scientific">Nocardioides cavernaquae</name>
    <dbReference type="NCBI Taxonomy" id="2321396"/>
    <lineage>
        <taxon>Bacteria</taxon>
        <taxon>Bacillati</taxon>
        <taxon>Actinomycetota</taxon>
        <taxon>Actinomycetes</taxon>
        <taxon>Propionibacteriales</taxon>
        <taxon>Nocardioidaceae</taxon>
        <taxon>Nocardioides</taxon>
    </lineage>
</organism>
<dbReference type="Proteomes" id="UP000276542">
    <property type="component" value="Unassembled WGS sequence"/>
</dbReference>
<keyword evidence="3" id="KW-1185">Reference proteome</keyword>
<protein>
    <submittedName>
        <fullName evidence="2">Class I SAM-dependent methyltransferase</fullName>
    </submittedName>
</protein>
<evidence type="ECO:0000313" key="2">
    <source>
        <dbReference type="EMBL" id="RJS44967.1"/>
    </source>
</evidence>
<name>A0A3A5HAB7_9ACTN</name>
<dbReference type="AlphaFoldDB" id="A0A3A5HAB7"/>
<keyword evidence="2" id="KW-0808">Transferase</keyword>
<dbReference type="Gene3D" id="3.40.50.150">
    <property type="entry name" value="Vaccinia Virus protein VP39"/>
    <property type="match status" value="1"/>
</dbReference>
<feature type="domain" description="Methyltransferase type 11" evidence="1">
    <location>
        <begin position="50"/>
        <end position="141"/>
    </location>
</feature>
<dbReference type="OrthoDB" id="9805171at2"/>
<evidence type="ECO:0000313" key="3">
    <source>
        <dbReference type="Proteomes" id="UP000276542"/>
    </source>
</evidence>
<gene>
    <name evidence="2" type="ORF">D4739_01045</name>
</gene>
<dbReference type="Pfam" id="PF08241">
    <property type="entry name" value="Methyltransf_11"/>
    <property type="match status" value="1"/>
</dbReference>
<dbReference type="EMBL" id="QYRP01000002">
    <property type="protein sequence ID" value="RJS44967.1"/>
    <property type="molecule type" value="Genomic_DNA"/>
</dbReference>
<keyword evidence="2" id="KW-0489">Methyltransferase</keyword>
<proteinExistence type="predicted"/>
<dbReference type="GO" id="GO:0008757">
    <property type="term" value="F:S-adenosylmethionine-dependent methyltransferase activity"/>
    <property type="evidence" value="ECO:0007669"/>
    <property type="project" value="InterPro"/>
</dbReference>
<evidence type="ECO:0000259" key="1">
    <source>
        <dbReference type="Pfam" id="PF08241"/>
    </source>
</evidence>
<dbReference type="RefSeq" id="WP_120058872.1">
    <property type="nucleotide sequence ID" value="NZ_QYRP01000002.1"/>
</dbReference>
<reference evidence="3" key="1">
    <citation type="submission" date="2018-09" db="EMBL/GenBank/DDBJ databases">
        <authorList>
            <person name="Zhu H."/>
        </authorList>
    </citation>
    <scope>NUCLEOTIDE SEQUENCE [LARGE SCALE GENOMIC DNA]</scope>
    <source>
        <strain evidence="3">K1W22B-1</strain>
    </source>
</reference>
<comment type="caution">
    <text evidence="2">The sequence shown here is derived from an EMBL/GenBank/DDBJ whole genome shotgun (WGS) entry which is preliminary data.</text>
</comment>
<dbReference type="InterPro" id="IPR013216">
    <property type="entry name" value="Methyltransf_11"/>
</dbReference>
<dbReference type="InterPro" id="IPR029063">
    <property type="entry name" value="SAM-dependent_MTases_sf"/>
</dbReference>